<dbReference type="EMBL" id="ML977338">
    <property type="protein sequence ID" value="KAF2110289.1"/>
    <property type="molecule type" value="Genomic_DNA"/>
</dbReference>
<gene>
    <name evidence="2" type="ORF">BDV96DRAFT_603889</name>
</gene>
<sequence length="315" mass="36341">MNHDHHMKITLEAILPSHAARPVKCASCRTMLYTTQNDSGLCETCDEKHLNTLNFWTAAQKWEELVEMNRWFIRGDTTTAPYHIGRLWEETDPLIAQLLELHEYGFITIDSQPEMEHVSLSIAKKWHLIKQRAYLTCVLPTRHSLIPISKIDGLRTNLLARKDLLVTTYCDNTTYPTPKGQGLQDAIPLTPEYKHFTDVEKRIYTFRSTADKDKDVLTKWWEAKTRLELKQGRGKFTESRTFWANNTSRITKKGSILTGPDDGDFQAAAAMRPLVFHIAAREWDAGMEVVGMLVKMCKDMGFEKTFEKFEVELED</sequence>
<dbReference type="Pfam" id="PF21897">
    <property type="entry name" value="DUF6919"/>
    <property type="match status" value="1"/>
</dbReference>
<name>A0A6A5YSW0_9PLEO</name>
<reference evidence="2" key="1">
    <citation type="journal article" date="2020" name="Stud. Mycol.">
        <title>101 Dothideomycetes genomes: a test case for predicting lifestyles and emergence of pathogens.</title>
        <authorList>
            <person name="Haridas S."/>
            <person name="Albert R."/>
            <person name="Binder M."/>
            <person name="Bloem J."/>
            <person name="Labutti K."/>
            <person name="Salamov A."/>
            <person name="Andreopoulos B."/>
            <person name="Baker S."/>
            <person name="Barry K."/>
            <person name="Bills G."/>
            <person name="Bluhm B."/>
            <person name="Cannon C."/>
            <person name="Castanera R."/>
            <person name="Culley D."/>
            <person name="Daum C."/>
            <person name="Ezra D."/>
            <person name="Gonzalez J."/>
            <person name="Henrissat B."/>
            <person name="Kuo A."/>
            <person name="Liang C."/>
            <person name="Lipzen A."/>
            <person name="Lutzoni F."/>
            <person name="Magnuson J."/>
            <person name="Mondo S."/>
            <person name="Nolan M."/>
            <person name="Ohm R."/>
            <person name="Pangilinan J."/>
            <person name="Park H.-J."/>
            <person name="Ramirez L."/>
            <person name="Alfaro M."/>
            <person name="Sun H."/>
            <person name="Tritt A."/>
            <person name="Yoshinaga Y."/>
            <person name="Zwiers L.-H."/>
            <person name="Turgeon B."/>
            <person name="Goodwin S."/>
            <person name="Spatafora J."/>
            <person name="Crous P."/>
            <person name="Grigoriev I."/>
        </authorList>
    </citation>
    <scope>NUCLEOTIDE SEQUENCE</scope>
    <source>
        <strain evidence="2">CBS 627.86</strain>
    </source>
</reference>
<protein>
    <recommendedName>
        <fullName evidence="1">DUF6919 domain-containing protein</fullName>
    </recommendedName>
</protein>
<organism evidence="2 3">
    <name type="scientific">Lophiotrema nucula</name>
    <dbReference type="NCBI Taxonomy" id="690887"/>
    <lineage>
        <taxon>Eukaryota</taxon>
        <taxon>Fungi</taxon>
        <taxon>Dikarya</taxon>
        <taxon>Ascomycota</taxon>
        <taxon>Pezizomycotina</taxon>
        <taxon>Dothideomycetes</taxon>
        <taxon>Pleosporomycetidae</taxon>
        <taxon>Pleosporales</taxon>
        <taxon>Lophiotremataceae</taxon>
        <taxon>Lophiotrema</taxon>
    </lineage>
</organism>
<dbReference type="OrthoDB" id="3793580at2759"/>
<proteinExistence type="predicted"/>
<evidence type="ECO:0000313" key="3">
    <source>
        <dbReference type="Proteomes" id="UP000799770"/>
    </source>
</evidence>
<accession>A0A6A5YSW0</accession>
<evidence type="ECO:0000259" key="1">
    <source>
        <dbReference type="Pfam" id="PF21897"/>
    </source>
</evidence>
<keyword evidence="3" id="KW-1185">Reference proteome</keyword>
<dbReference type="AlphaFoldDB" id="A0A6A5YSW0"/>
<dbReference type="Proteomes" id="UP000799770">
    <property type="component" value="Unassembled WGS sequence"/>
</dbReference>
<feature type="domain" description="DUF6919" evidence="1">
    <location>
        <begin position="54"/>
        <end position="138"/>
    </location>
</feature>
<dbReference type="InterPro" id="IPR054212">
    <property type="entry name" value="DUF6919"/>
</dbReference>
<evidence type="ECO:0000313" key="2">
    <source>
        <dbReference type="EMBL" id="KAF2110289.1"/>
    </source>
</evidence>